<reference evidence="1 2" key="1">
    <citation type="journal article" date="2015" name="Genome Biol.">
        <title>Comparative genomics of Steinernema reveals deeply conserved gene regulatory networks.</title>
        <authorList>
            <person name="Dillman A.R."/>
            <person name="Macchietto M."/>
            <person name="Porter C.F."/>
            <person name="Rogers A."/>
            <person name="Williams B."/>
            <person name="Antoshechkin I."/>
            <person name="Lee M.M."/>
            <person name="Goodwin Z."/>
            <person name="Lu X."/>
            <person name="Lewis E.E."/>
            <person name="Goodrich-Blair H."/>
            <person name="Stock S.P."/>
            <person name="Adams B.J."/>
            <person name="Sternberg P.W."/>
            <person name="Mortazavi A."/>
        </authorList>
    </citation>
    <scope>NUCLEOTIDE SEQUENCE [LARGE SCALE GENOMIC DNA]</scope>
    <source>
        <strain evidence="1 2">ALL</strain>
    </source>
</reference>
<name>A0A4U5LTY8_STECR</name>
<dbReference type="Proteomes" id="UP000298663">
    <property type="component" value="Unassembled WGS sequence"/>
</dbReference>
<comment type="caution">
    <text evidence="1">The sequence shown here is derived from an EMBL/GenBank/DDBJ whole genome shotgun (WGS) entry which is preliminary data.</text>
</comment>
<proteinExistence type="predicted"/>
<accession>A0A4U5LTY8</accession>
<organism evidence="1 2">
    <name type="scientific">Steinernema carpocapsae</name>
    <name type="common">Entomopathogenic nematode</name>
    <dbReference type="NCBI Taxonomy" id="34508"/>
    <lineage>
        <taxon>Eukaryota</taxon>
        <taxon>Metazoa</taxon>
        <taxon>Ecdysozoa</taxon>
        <taxon>Nematoda</taxon>
        <taxon>Chromadorea</taxon>
        <taxon>Rhabditida</taxon>
        <taxon>Tylenchina</taxon>
        <taxon>Panagrolaimomorpha</taxon>
        <taxon>Strongyloidoidea</taxon>
        <taxon>Steinernematidae</taxon>
        <taxon>Steinernema</taxon>
    </lineage>
</organism>
<sequence length="93" mass="10824">MPHRFCLVPPQKPSLIDHPSAAWILSYFTSKNNAILNNRSSEAKFANCKRLSLTTLAELHRSQDYFYEDDMRSTERRFISGHFGGFNERRNST</sequence>
<dbReference type="EMBL" id="AZBU02000012">
    <property type="protein sequence ID" value="TKR59551.1"/>
    <property type="molecule type" value="Genomic_DNA"/>
</dbReference>
<dbReference type="AlphaFoldDB" id="A0A4U5LTY8"/>
<evidence type="ECO:0000313" key="2">
    <source>
        <dbReference type="Proteomes" id="UP000298663"/>
    </source>
</evidence>
<reference evidence="1 2" key="2">
    <citation type="journal article" date="2019" name="G3 (Bethesda)">
        <title>Hybrid Assembly of the Genome of the Entomopathogenic Nematode Steinernema carpocapsae Identifies the X-Chromosome.</title>
        <authorList>
            <person name="Serra L."/>
            <person name="Macchietto M."/>
            <person name="Macias-Munoz A."/>
            <person name="McGill C.J."/>
            <person name="Rodriguez I.M."/>
            <person name="Rodriguez B."/>
            <person name="Murad R."/>
            <person name="Mortazavi A."/>
        </authorList>
    </citation>
    <scope>NUCLEOTIDE SEQUENCE [LARGE SCALE GENOMIC DNA]</scope>
    <source>
        <strain evidence="1 2">ALL</strain>
    </source>
</reference>
<evidence type="ECO:0000313" key="1">
    <source>
        <dbReference type="EMBL" id="TKR59551.1"/>
    </source>
</evidence>
<gene>
    <name evidence="1" type="ORF">L596_029204</name>
</gene>
<keyword evidence="2" id="KW-1185">Reference proteome</keyword>
<protein>
    <submittedName>
        <fullName evidence="1">Uncharacterized protein</fullName>
    </submittedName>
</protein>